<gene>
    <name evidence="1" type="ORF">F2Q69_00050627</name>
</gene>
<name>A0A8S9PLP5_BRACR</name>
<reference evidence="1" key="1">
    <citation type="submission" date="2019-12" db="EMBL/GenBank/DDBJ databases">
        <title>Genome sequencing and annotation of Brassica cretica.</title>
        <authorList>
            <person name="Studholme D.J."/>
            <person name="Sarris P."/>
        </authorList>
    </citation>
    <scope>NUCLEOTIDE SEQUENCE</scope>
    <source>
        <strain evidence="1">PFS-109/04</strain>
        <tissue evidence="1">Leaf</tissue>
    </source>
</reference>
<dbReference type="EMBL" id="QGKX02001347">
    <property type="protein sequence ID" value="KAF3522074.1"/>
    <property type="molecule type" value="Genomic_DNA"/>
</dbReference>
<organism evidence="1 2">
    <name type="scientific">Brassica cretica</name>
    <name type="common">Mustard</name>
    <dbReference type="NCBI Taxonomy" id="69181"/>
    <lineage>
        <taxon>Eukaryota</taxon>
        <taxon>Viridiplantae</taxon>
        <taxon>Streptophyta</taxon>
        <taxon>Embryophyta</taxon>
        <taxon>Tracheophyta</taxon>
        <taxon>Spermatophyta</taxon>
        <taxon>Magnoliopsida</taxon>
        <taxon>eudicotyledons</taxon>
        <taxon>Gunneridae</taxon>
        <taxon>Pentapetalae</taxon>
        <taxon>rosids</taxon>
        <taxon>malvids</taxon>
        <taxon>Brassicales</taxon>
        <taxon>Brassicaceae</taxon>
        <taxon>Brassiceae</taxon>
        <taxon>Brassica</taxon>
    </lineage>
</organism>
<sequence>MEWRKKIQEAKPRYTENLLLSLTSSNTLSRALSLPRALSRELSHSALTLSIRIELSLTVLSFLSSLLRFCCRRLTS</sequence>
<evidence type="ECO:0000313" key="2">
    <source>
        <dbReference type="Proteomes" id="UP000712600"/>
    </source>
</evidence>
<dbReference type="AlphaFoldDB" id="A0A8S9PLP5"/>
<evidence type="ECO:0000313" key="1">
    <source>
        <dbReference type="EMBL" id="KAF3522074.1"/>
    </source>
</evidence>
<comment type="caution">
    <text evidence="1">The sequence shown here is derived from an EMBL/GenBank/DDBJ whole genome shotgun (WGS) entry which is preliminary data.</text>
</comment>
<protein>
    <submittedName>
        <fullName evidence="1">Uncharacterized protein</fullName>
    </submittedName>
</protein>
<proteinExistence type="predicted"/>
<dbReference type="Proteomes" id="UP000712600">
    <property type="component" value="Unassembled WGS sequence"/>
</dbReference>
<accession>A0A8S9PLP5</accession>